<dbReference type="AlphaFoldDB" id="X1PLU9"/>
<sequence>MAETYPCPVEGCDHAPFKTPQALGSHISIVHPEVAREKGMAREVPIIEEDFTMLNW</sequence>
<accession>X1PLU9</accession>
<name>X1PLU9_9ZZZZ</name>
<organism evidence="1">
    <name type="scientific">marine sediment metagenome</name>
    <dbReference type="NCBI Taxonomy" id="412755"/>
    <lineage>
        <taxon>unclassified sequences</taxon>
        <taxon>metagenomes</taxon>
        <taxon>ecological metagenomes</taxon>
    </lineage>
</organism>
<gene>
    <name evidence="1" type="ORF">S06H3_57084</name>
</gene>
<comment type="caution">
    <text evidence="1">The sequence shown here is derived from an EMBL/GenBank/DDBJ whole genome shotgun (WGS) entry which is preliminary data.</text>
</comment>
<proteinExistence type="predicted"/>
<evidence type="ECO:0000313" key="1">
    <source>
        <dbReference type="EMBL" id="GAI57247.1"/>
    </source>
</evidence>
<protein>
    <recommendedName>
        <fullName evidence="2">C2H2-type domain-containing protein</fullName>
    </recommendedName>
</protein>
<evidence type="ECO:0008006" key="2">
    <source>
        <dbReference type="Google" id="ProtNLM"/>
    </source>
</evidence>
<dbReference type="EMBL" id="BARV01036798">
    <property type="protein sequence ID" value="GAI57247.1"/>
    <property type="molecule type" value="Genomic_DNA"/>
</dbReference>
<reference evidence="1" key="1">
    <citation type="journal article" date="2014" name="Front. Microbiol.">
        <title>High frequency of phylogenetically diverse reductive dehalogenase-homologous genes in deep subseafloor sedimentary metagenomes.</title>
        <authorList>
            <person name="Kawai M."/>
            <person name="Futagami T."/>
            <person name="Toyoda A."/>
            <person name="Takaki Y."/>
            <person name="Nishi S."/>
            <person name="Hori S."/>
            <person name="Arai W."/>
            <person name="Tsubouchi T."/>
            <person name="Morono Y."/>
            <person name="Uchiyama I."/>
            <person name="Ito T."/>
            <person name="Fujiyama A."/>
            <person name="Inagaki F."/>
            <person name="Takami H."/>
        </authorList>
    </citation>
    <scope>NUCLEOTIDE SEQUENCE</scope>
    <source>
        <strain evidence="1">Expedition CK06-06</strain>
    </source>
</reference>